<reference evidence="2 3" key="1">
    <citation type="submission" date="2023-08" db="EMBL/GenBank/DDBJ databases">
        <authorList>
            <person name="Palmer J.M."/>
        </authorList>
    </citation>
    <scope>NUCLEOTIDE SEQUENCE [LARGE SCALE GENOMIC DNA]</scope>
    <source>
        <strain evidence="2 3">TWF481</strain>
    </source>
</reference>
<proteinExistence type="predicted"/>
<sequence>MCATVYTNCTHCEEMQLEPDDSIECDEFKRSKSKAACRGSDIFYKAGICRECAKKSRRLGNRIDWALHKLGATKNAPDTPSPTPKQKKPKS</sequence>
<evidence type="ECO:0008006" key="4">
    <source>
        <dbReference type="Google" id="ProtNLM"/>
    </source>
</evidence>
<protein>
    <recommendedName>
        <fullName evidence="4">Stc1 domain-containing protein</fullName>
    </recommendedName>
</protein>
<dbReference type="AlphaFoldDB" id="A0AAV9WLY5"/>
<organism evidence="2 3">
    <name type="scientific">Arthrobotrys musiformis</name>
    <dbReference type="NCBI Taxonomy" id="47236"/>
    <lineage>
        <taxon>Eukaryota</taxon>
        <taxon>Fungi</taxon>
        <taxon>Dikarya</taxon>
        <taxon>Ascomycota</taxon>
        <taxon>Pezizomycotina</taxon>
        <taxon>Orbiliomycetes</taxon>
        <taxon>Orbiliales</taxon>
        <taxon>Orbiliaceae</taxon>
        <taxon>Arthrobotrys</taxon>
    </lineage>
</organism>
<dbReference type="Proteomes" id="UP001370758">
    <property type="component" value="Unassembled WGS sequence"/>
</dbReference>
<feature type="region of interest" description="Disordered" evidence="1">
    <location>
        <begin position="70"/>
        <end position="91"/>
    </location>
</feature>
<evidence type="ECO:0000313" key="2">
    <source>
        <dbReference type="EMBL" id="KAK6511178.1"/>
    </source>
</evidence>
<evidence type="ECO:0000256" key="1">
    <source>
        <dbReference type="SAM" id="MobiDB-lite"/>
    </source>
</evidence>
<gene>
    <name evidence="2" type="ORF">TWF481_000100</name>
</gene>
<dbReference type="EMBL" id="JAVHJL010000001">
    <property type="protein sequence ID" value="KAK6511178.1"/>
    <property type="molecule type" value="Genomic_DNA"/>
</dbReference>
<name>A0AAV9WLY5_9PEZI</name>
<accession>A0AAV9WLY5</accession>
<evidence type="ECO:0000313" key="3">
    <source>
        <dbReference type="Proteomes" id="UP001370758"/>
    </source>
</evidence>
<keyword evidence="3" id="KW-1185">Reference proteome</keyword>
<comment type="caution">
    <text evidence="2">The sequence shown here is derived from an EMBL/GenBank/DDBJ whole genome shotgun (WGS) entry which is preliminary data.</text>
</comment>